<evidence type="ECO:0000313" key="2">
    <source>
        <dbReference type="Proteomes" id="UP000824120"/>
    </source>
</evidence>
<accession>A0A9J5Y5P1</accession>
<sequence>MSTLCVKQMRNSLRTCSLNVPFMLLFGTNFCVDKVIIEALWNGQRKYNGCLKAKLASRIADLNYYP</sequence>
<proteinExistence type="predicted"/>
<dbReference type="Proteomes" id="UP000824120">
    <property type="component" value="Chromosome 7"/>
</dbReference>
<comment type="caution">
    <text evidence="1">The sequence shown here is derived from an EMBL/GenBank/DDBJ whole genome shotgun (WGS) entry which is preliminary data.</text>
</comment>
<keyword evidence="2" id="KW-1185">Reference proteome</keyword>
<dbReference type="EMBL" id="JACXVP010000007">
    <property type="protein sequence ID" value="KAG5595223.1"/>
    <property type="molecule type" value="Genomic_DNA"/>
</dbReference>
<dbReference type="AlphaFoldDB" id="A0A9J5Y5P1"/>
<name>A0A9J5Y5P1_SOLCO</name>
<evidence type="ECO:0000313" key="1">
    <source>
        <dbReference type="EMBL" id="KAG5595223.1"/>
    </source>
</evidence>
<gene>
    <name evidence="1" type="ORF">H5410_036455</name>
</gene>
<protein>
    <submittedName>
        <fullName evidence="1">Uncharacterized protein</fullName>
    </submittedName>
</protein>
<reference evidence="1 2" key="1">
    <citation type="submission" date="2020-09" db="EMBL/GenBank/DDBJ databases">
        <title>De no assembly of potato wild relative species, Solanum commersonii.</title>
        <authorList>
            <person name="Cho K."/>
        </authorList>
    </citation>
    <scope>NUCLEOTIDE SEQUENCE [LARGE SCALE GENOMIC DNA]</scope>
    <source>
        <strain evidence="1">LZ3.2</strain>
        <tissue evidence="1">Leaf</tissue>
    </source>
</reference>
<organism evidence="1 2">
    <name type="scientific">Solanum commersonii</name>
    <name type="common">Commerson's wild potato</name>
    <name type="synonym">Commerson's nightshade</name>
    <dbReference type="NCBI Taxonomy" id="4109"/>
    <lineage>
        <taxon>Eukaryota</taxon>
        <taxon>Viridiplantae</taxon>
        <taxon>Streptophyta</taxon>
        <taxon>Embryophyta</taxon>
        <taxon>Tracheophyta</taxon>
        <taxon>Spermatophyta</taxon>
        <taxon>Magnoliopsida</taxon>
        <taxon>eudicotyledons</taxon>
        <taxon>Gunneridae</taxon>
        <taxon>Pentapetalae</taxon>
        <taxon>asterids</taxon>
        <taxon>lamiids</taxon>
        <taxon>Solanales</taxon>
        <taxon>Solanaceae</taxon>
        <taxon>Solanoideae</taxon>
        <taxon>Solaneae</taxon>
        <taxon>Solanum</taxon>
    </lineage>
</organism>